<organism evidence="3 4">
    <name type="scientific">Paramuricea clavata</name>
    <name type="common">Red gorgonian</name>
    <name type="synonym">Violescent sea-whip</name>
    <dbReference type="NCBI Taxonomy" id="317549"/>
    <lineage>
        <taxon>Eukaryota</taxon>
        <taxon>Metazoa</taxon>
        <taxon>Cnidaria</taxon>
        <taxon>Anthozoa</taxon>
        <taxon>Octocorallia</taxon>
        <taxon>Malacalcyonacea</taxon>
        <taxon>Plexauridae</taxon>
        <taxon>Paramuricea</taxon>
    </lineage>
</organism>
<dbReference type="PANTHER" id="PTHR47331">
    <property type="entry name" value="PHD-TYPE DOMAIN-CONTAINING PROTEIN"/>
    <property type="match status" value="1"/>
</dbReference>
<dbReference type="EMBL" id="CACRXK020012601">
    <property type="protein sequence ID" value="CAB4023636.1"/>
    <property type="molecule type" value="Genomic_DNA"/>
</dbReference>
<dbReference type="Gene3D" id="1.10.340.70">
    <property type="match status" value="1"/>
</dbReference>
<comment type="caution">
    <text evidence="3">The sequence shown here is derived from an EMBL/GenBank/DDBJ whole genome shotgun (WGS) entry which is preliminary data.</text>
</comment>
<dbReference type="Pfam" id="PF18701">
    <property type="entry name" value="DUF5641"/>
    <property type="match status" value="1"/>
</dbReference>
<accession>A0A6S7IW71</accession>
<dbReference type="Pfam" id="PF17921">
    <property type="entry name" value="Integrase_H2C2"/>
    <property type="match status" value="1"/>
</dbReference>
<dbReference type="OrthoDB" id="5986287at2759"/>
<feature type="domain" description="DUF5641" evidence="2">
    <location>
        <begin position="242"/>
        <end position="340"/>
    </location>
</feature>
<gene>
    <name evidence="3" type="ORF">PACLA_8A028398</name>
</gene>
<name>A0A6S7IW71_PARCT</name>
<dbReference type="AlphaFoldDB" id="A0A6S7IW71"/>
<keyword evidence="4" id="KW-1185">Reference proteome</keyword>
<dbReference type="Gene3D" id="3.30.420.10">
    <property type="entry name" value="Ribonuclease H-like superfamily/Ribonuclease H"/>
    <property type="match status" value="1"/>
</dbReference>
<feature type="domain" description="Integrase zinc-binding" evidence="1">
    <location>
        <begin position="81"/>
        <end position="130"/>
    </location>
</feature>
<proteinExistence type="predicted"/>
<evidence type="ECO:0000313" key="4">
    <source>
        <dbReference type="Proteomes" id="UP001152795"/>
    </source>
</evidence>
<dbReference type="GO" id="GO:0003676">
    <property type="term" value="F:nucleic acid binding"/>
    <property type="evidence" value="ECO:0007669"/>
    <property type="project" value="InterPro"/>
</dbReference>
<evidence type="ECO:0000313" key="3">
    <source>
        <dbReference type="EMBL" id="CAB4023636.1"/>
    </source>
</evidence>
<evidence type="ECO:0000259" key="2">
    <source>
        <dbReference type="Pfam" id="PF18701"/>
    </source>
</evidence>
<reference evidence="3" key="1">
    <citation type="submission" date="2020-04" db="EMBL/GenBank/DDBJ databases">
        <authorList>
            <person name="Alioto T."/>
            <person name="Alioto T."/>
            <person name="Gomez Garrido J."/>
        </authorList>
    </citation>
    <scope>NUCLEOTIDE SEQUENCE</scope>
    <source>
        <strain evidence="3">A484AB</strain>
    </source>
</reference>
<dbReference type="InterPro" id="IPR040676">
    <property type="entry name" value="DUF5641"/>
</dbReference>
<protein>
    <submittedName>
        <fullName evidence="3">Uncharacterized protein</fullName>
    </submittedName>
</protein>
<dbReference type="InterPro" id="IPR036397">
    <property type="entry name" value="RNaseH_sf"/>
</dbReference>
<sequence>MAQELDAAETLWLRSIQLTSFPKEIEFLKGKNKGSPPERVRQFGLYFDNDQVIRCKGRINNSSLPPEGKNPILLPSKHLVIELIVREVHGRVKHNGIRDTLTTIRERYWILRGRETVKGIIKRCVVCRKAEGMPFQAQPLPDLPASRVSEQPPFTNVGLDFAGPMFIRSEIENLSSSNSTKTYILLFTCAATRAVHLELTLSLESISYPLCPSHLIYGRRITAMPSSEHYEVVSTYHSLTKRSRHQRKLLQQFTKQWSREYLQGLREQAIKSSSSNNMDISIGDIVILKNEQTCRSFWKLAKIEELLQGDDGLVRAVIVKVLGGKDNKVQLLRRSIQHLIPVEVKSPTEKIKDVPVSSRTDDESSTAVSSTGRPRRNAAVVGELRRLEQMKEFQRKT</sequence>
<dbReference type="InterPro" id="IPR041588">
    <property type="entry name" value="Integrase_H2C2"/>
</dbReference>
<evidence type="ECO:0000259" key="1">
    <source>
        <dbReference type="Pfam" id="PF17921"/>
    </source>
</evidence>
<dbReference type="Proteomes" id="UP001152795">
    <property type="component" value="Unassembled WGS sequence"/>
</dbReference>